<accession>A0A645CEV7</accession>
<proteinExistence type="predicted"/>
<protein>
    <submittedName>
        <fullName evidence="1">Uncharacterized protein</fullName>
    </submittedName>
</protein>
<name>A0A645CEV7_9ZZZZ</name>
<organism evidence="1">
    <name type="scientific">bioreactor metagenome</name>
    <dbReference type="NCBI Taxonomy" id="1076179"/>
    <lineage>
        <taxon>unclassified sequences</taxon>
        <taxon>metagenomes</taxon>
        <taxon>ecological metagenomes</taxon>
    </lineage>
</organism>
<gene>
    <name evidence="1" type="ORF">SDC9_122428</name>
</gene>
<sequence>MDKININLEIAKEVEYQVMEKNLKLNAAIRKAKEIYKEKALSLATKQGKEHKKTFNDIIT</sequence>
<reference evidence="1" key="1">
    <citation type="submission" date="2019-08" db="EMBL/GenBank/DDBJ databases">
        <authorList>
            <person name="Kucharzyk K."/>
            <person name="Murdoch R.W."/>
            <person name="Higgins S."/>
            <person name="Loffler F."/>
        </authorList>
    </citation>
    <scope>NUCLEOTIDE SEQUENCE</scope>
</reference>
<dbReference type="AlphaFoldDB" id="A0A645CEV7"/>
<dbReference type="EMBL" id="VSSQ01026621">
    <property type="protein sequence ID" value="MPM75435.1"/>
    <property type="molecule type" value="Genomic_DNA"/>
</dbReference>
<evidence type="ECO:0000313" key="1">
    <source>
        <dbReference type="EMBL" id="MPM75435.1"/>
    </source>
</evidence>
<comment type="caution">
    <text evidence="1">The sequence shown here is derived from an EMBL/GenBank/DDBJ whole genome shotgun (WGS) entry which is preliminary data.</text>
</comment>